<feature type="region of interest" description="Disordered" evidence="1">
    <location>
        <begin position="1"/>
        <end position="31"/>
    </location>
</feature>
<proteinExistence type="predicted"/>
<organism evidence="2 3">
    <name type="scientific">Fusarium albosuccineum</name>
    <dbReference type="NCBI Taxonomy" id="1237068"/>
    <lineage>
        <taxon>Eukaryota</taxon>
        <taxon>Fungi</taxon>
        <taxon>Dikarya</taxon>
        <taxon>Ascomycota</taxon>
        <taxon>Pezizomycotina</taxon>
        <taxon>Sordariomycetes</taxon>
        <taxon>Hypocreomycetidae</taxon>
        <taxon>Hypocreales</taxon>
        <taxon>Nectriaceae</taxon>
        <taxon>Fusarium</taxon>
        <taxon>Fusarium decemcellulare species complex</taxon>
    </lineage>
</organism>
<name>A0A8H4P5C1_9HYPO</name>
<dbReference type="Proteomes" id="UP000554235">
    <property type="component" value="Unassembled WGS sequence"/>
</dbReference>
<sequence length="143" mass="15616">MTRPKPKVLSEKYRPSPHQATSGPLANPDERGPFLETVNVDVLAYQSVHFARLGGGGDGVETVSAVSIGTWQRENMSLSVGPSRLVSPGTAHKGSYFRILTALGQSRRLDPGDLLEWVTADPNPNKTVTRCIRCAPFMRRSIE</sequence>
<reference evidence="2 3" key="1">
    <citation type="submission" date="2020-01" db="EMBL/GenBank/DDBJ databases">
        <title>Identification and distribution of gene clusters putatively required for synthesis of sphingolipid metabolism inhibitors in phylogenetically diverse species of the filamentous fungus Fusarium.</title>
        <authorList>
            <person name="Kim H.-S."/>
            <person name="Busman M."/>
            <person name="Brown D.W."/>
            <person name="Divon H."/>
            <person name="Uhlig S."/>
            <person name="Proctor R.H."/>
        </authorList>
    </citation>
    <scope>NUCLEOTIDE SEQUENCE [LARGE SCALE GENOMIC DNA]</scope>
    <source>
        <strain evidence="2 3">NRRL 20459</strain>
    </source>
</reference>
<dbReference type="EMBL" id="JAADYS010003271">
    <property type="protein sequence ID" value="KAF4448772.1"/>
    <property type="molecule type" value="Genomic_DNA"/>
</dbReference>
<evidence type="ECO:0000313" key="2">
    <source>
        <dbReference type="EMBL" id="KAF4448772.1"/>
    </source>
</evidence>
<evidence type="ECO:0000313" key="3">
    <source>
        <dbReference type="Proteomes" id="UP000554235"/>
    </source>
</evidence>
<gene>
    <name evidence="2" type="ORF">FALBO_16754</name>
</gene>
<evidence type="ECO:0000256" key="1">
    <source>
        <dbReference type="SAM" id="MobiDB-lite"/>
    </source>
</evidence>
<protein>
    <submittedName>
        <fullName evidence="2">Uncharacterized protein</fullName>
    </submittedName>
</protein>
<accession>A0A8H4P5C1</accession>
<dbReference type="AlphaFoldDB" id="A0A8H4P5C1"/>
<comment type="caution">
    <text evidence="2">The sequence shown here is derived from an EMBL/GenBank/DDBJ whole genome shotgun (WGS) entry which is preliminary data.</text>
</comment>
<keyword evidence="3" id="KW-1185">Reference proteome</keyword>